<organism evidence="2 3">
    <name type="scientific">Mycena rosella</name>
    <name type="common">Pink bonnet</name>
    <name type="synonym">Agaricus rosellus</name>
    <dbReference type="NCBI Taxonomy" id="1033263"/>
    <lineage>
        <taxon>Eukaryota</taxon>
        <taxon>Fungi</taxon>
        <taxon>Dikarya</taxon>
        <taxon>Basidiomycota</taxon>
        <taxon>Agaricomycotina</taxon>
        <taxon>Agaricomycetes</taxon>
        <taxon>Agaricomycetidae</taxon>
        <taxon>Agaricales</taxon>
        <taxon>Marasmiineae</taxon>
        <taxon>Mycenaceae</taxon>
        <taxon>Mycena</taxon>
    </lineage>
</organism>
<feature type="region of interest" description="Disordered" evidence="1">
    <location>
        <begin position="235"/>
        <end position="262"/>
    </location>
</feature>
<dbReference type="AlphaFoldDB" id="A0AAD7C0X1"/>
<comment type="caution">
    <text evidence="2">The sequence shown here is derived from an EMBL/GenBank/DDBJ whole genome shotgun (WGS) entry which is preliminary data.</text>
</comment>
<gene>
    <name evidence="2" type="ORF">B0H17DRAFT_1339606</name>
</gene>
<dbReference type="Proteomes" id="UP001221757">
    <property type="component" value="Unassembled WGS sequence"/>
</dbReference>
<evidence type="ECO:0000313" key="2">
    <source>
        <dbReference type="EMBL" id="KAJ7635894.1"/>
    </source>
</evidence>
<protein>
    <submittedName>
        <fullName evidence="2">Uncharacterized protein</fullName>
    </submittedName>
</protein>
<name>A0AAD7C0X1_MYCRO</name>
<accession>A0AAD7C0X1</accession>
<dbReference type="EMBL" id="JARKIE010000465">
    <property type="protein sequence ID" value="KAJ7635894.1"/>
    <property type="molecule type" value="Genomic_DNA"/>
</dbReference>
<evidence type="ECO:0000313" key="3">
    <source>
        <dbReference type="Proteomes" id="UP001221757"/>
    </source>
</evidence>
<keyword evidence="3" id="KW-1185">Reference proteome</keyword>
<proteinExistence type="predicted"/>
<sequence length="279" mass="30695">MKAPSTTGVVHRPGDFDPTLGFRPHRLTANTAFSHLRLPSLLAMELRHRSTPRSECLRITTVSHQSGGGTSCRPFEAPCSLHRLLHTRAPAPTHFLASPTFPHSSFVTTRSFVQRALLACTNRWSAAPPQPETRNPHRTRAHIPGDTFPCVRVRPQIWSSAAPSCLRTLSALIAAPSVGLHPAHVREVRGTGAVEDLRGEAPRTTAGPLVARPFILRYALSVARTWIAACASSRSSAGMRPPRARRQHEPYPNHGSGFTAPRRVGAPVRWRLRGYDVRR</sequence>
<evidence type="ECO:0000256" key="1">
    <source>
        <dbReference type="SAM" id="MobiDB-lite"/>
    </source>
</evidence>
<reference evidence="2" key="1">
    <citation type="submission" date="2023-03" db="EMBL/GenBank/DDBJ databases">
        <title>Massive genome expansion in bonnet fungi (Mycena s.s.) driven by repeated elements and novel gene families across ecological guilds.</title>
        <authorList>
            <consortium name="Lawrence Berkeley National Laboratory"/>
            <person name="Harder C.B."/>
            <person name="Miyauchi S."/>
            <person name="Viragh M."/>
            <person name="Kuo A."/>
            <person name="Thoen E."/>
            <person name="Andreopoulos B."/>
            <person name="Lu D."/>
            <person name="Skrede I."/>
            <person name="Drula E."/>
            <person name="Henrissat B."/>
            <person name="Morin E."/>
            <person name="Kohler A."/>
            <person name="Barry K."/>
            <person name="LaButti K."/>
            <person name="Morin E."/>
            <person name="Salamov A."/>
            <person name="Lipzen A."/>
            <person name="Mereny Z."/>
            <person name="Hegedus B."/>
            <person name="Baldrian P."/>
            <person name="Stursova M."/>
            <person name="Weitz H."/>
            <person name="Taylor A."/>
            <person name="Grigoriev I.V."/>
            <person name="Nagy L.G."/>
            <person name="Martin F."/>
            <person name="Kauserud H."/>
        </authorList>
    </citation>
    <scope>NUCLEOTIDE SEQUENCE</scope>
    <source>
        <strain evidence="2">CBHHK067</strain>
    </source>
</reference>